<protein>
    <submittedName>
        <fullName evidence="9">Oxidoreductase</fullName>
    </submittedName>
</protein>
<dbReference type="AlphaFoldDB" id="A0A2T2WID8"/>
<proteinExistence type="inferred from homology"/>
<dbReference type="Proteomes" id="UP000241848">
    <property type="component" value="Unassembled WGS sequence"/>
</dbReference>
<evidence type="ECO:0000313" key="10">
    <source>
        <dbReference type="Proteomes" id="UP000241848"/>
    </source>
</evidence>
<dbReference type="EMBL" id="PXYV01000023">
    <property type="protein sequence ID" value="PSR22012.1"/>
    <property type="molecule type" value="Genomic_DNA"/>
</dbReference>
<dbReference type="GO" id="GO:0046872">
    <property type="term" value="F:metal ion binding"/>
    <property type="evidence" value="ECO:0007669"/>
    <property type="project" value="UniProtKB-KW"/>
</dbReference>
<dbReference type="PANTHER" id="PTHR42989">
    <property type="entry name" value="HYDROGENASE-4 COMPONENT I"/>
    <property type="match status" value="1"/>
</dbReference>
<evidence type="ECO:0000256" key="6">
    <source>
        <dbReference type="ARBA" id="ARBA00023014"/>
    </source>
</evidence>
<evidence type="ECO:0000256" key="2">
    <source>
        <dbReference type="ARBA" id="ARBA00009173"/>
    </source>
</evidence>
<evidence type="ECO:0000313" key="9">
    <source>
        <dbReference type="EMBL" id="PSR22012.1"/>
    </source>
</evidence>
<gene>
    <name evidence="9" type="ORF">C7B45_08400</name>
</gene>
<keyword evidence="4" id="KW-0479">Metal-binding</keyword>
<evidence type="ECO:0000256" key="4">
    <source>
        <dbReference type="ARBA" id="ARBA00022723"/>
    </source>
</evidence>
<evidence type="ECO:0000256" key="5">
    <source>
        <dbReference type="ARBA" id="ARBA00023004"/>
    </source>
</evidence>
<dbReference type="Pfam" id="PF01058">
    <property type="entry name" value="Oxidored_q6"/>
    <property type="match status" value="1"/>
</dbReference>
<sequence length="154" mass="16852">MSHFKHALQIRHVDAGSCNGCEQELTALTSQAYDWQRFGLDIVASARHADALLVTGPTSDTMARPLTHVFNAIASPKIRIAFGDCAAGCGVFENAYAVHSQRQRSDLVIRGCPPDPEQALDALRNWMQRSRDSADGEIPRPIPNDHDQGSQEAD</sequence>
<evidence type="ECO:0000256" key="3">
    <source>
        <dbReference type="ARBA" id="ARBA00022485"/>
    </source>
</evidence>
<evidence type="ECO:0000256" key="7">
    <source>
        <dbReference type="SAM" id="MobiDB-lite"/>
    </source>
</evidence>
<dbReference type="GO" id="GO:0051539">
    <property type="term" value="F:4 iron, 4 sulfur cluster binding"/>
    <property type="evidence" value="ECO:0007669"/>
    <property type="project" value="UniProtKB-KW"/>
</dbReference>
<dbReference type="PANTHER" id="PTHR42989:SF1">
    <property type="entry name" value="FORMATE HYDROGENLYASE SUBUNIT 7-RELATED"/>
    <property type="match status" value="1"/>
</dbReference>
<keyword evidence="6" id="KW-0411">Iron-sulfur</keyword>
<keyword evidence="5" id="KW-0408">Iron</keyword>
<feature type="domain" description="NADH:ubiquinone oxidoreductase-like 20kDa subunit" evidence="8">
    <location>
        <begin position="18"/>
        <end position="124"/>
    </location>
</feature>
<dbReference type="SUPFAM" id="SSF56770">
    <property type="entry name" value="HydA/Nqo6-like"/>
    <property type="match status" value="1"/>
</dbReference>
<comment type="caution">
    <text evidence="9">The sequence shown here is derived from an EMBL/GenBank/DDBJ whole genome shotgun (WGS) entry which is preliminary data.</text>
</comment>
<dbReference type="InterPro" id="IPR006137">
    <property type="entry name" value="NADH_UbQ_OxRdtase-like_20kDa"/>
</dbReference>
<dbReference type="InterPro" id="IPR052375">
    <property type="entry name" value="Complex_I_20kDa-like"/>
</dbReference>
<feature type="compositionally biased region" description="Basic and acidic residues" evidence="7">
    <location>
        <begin position="129"/>
        <end position="154"/>
    </location>
</feature>
<reference evidence="9 10" key="1">
    <citation type="journal article" date="2014" name="BMC Genomics">
        <title>Comparison of environmental and isolate Sulfobacillus genomes reveals diverse carbon, sulfur, nitrogen, and hydrogen metabolisms.</title>
        <authorList>
            <person name="Justice N.B."/>
            <person name="Norman A."/>
            <person name="Brown C.T."/>
            <person name="Singh A."/>
            <person name="Thomas B.C."/>
            <person name="Banfield J.F."/>
        </authorList>
    </citation>
    <scope>NUCLEOTIDE SEQUENCE [LARGE SCALE GENOMIC DNA]</scope>
    <source>
        <strain evidence="9">AMDSBA3</strain>
    </source>
</reference>
<accession>A0A2T2WID8</accession>
<keyword evidence="3" id="KW-0004">4Fe-4S</keyword>
<comment type="similarity">
    <text evidence="2">Belongs to the complex I 20 kDa subunit family.</text>
</comment>
<name>A0A2T2WID8_9FIRM</name>
<dbReference type="Gene3D" id="3.40.50.12280">
    <property type="match status" value="1"/>
</dbReference>
<feature type="region of interest" description="Disordered" evidence="7">
    <location>
        <begin position="125"/>
        <end position="154"/>
    </location>
</feature>
<comment type="cofactor">
    <cofactor evidence="1">
        <name>[4Fe-4S] cluster</name>
        <dbReference type="ChEBI" id="CHEBI:49883"/>
    </cofactor>
</comment>
<evidence type="ECO:0000259" key="8">
    <source>
        <dbReference type="Pfam" id="PF01058"/>
    </source>
</evidence>
<organism evidence="9 10">
    <name type="scientific">Sulfobacillus acidophilus</name>
    <dbReference type="NCBI Taxonomy" id="53633"/>
    <lineage>
        <taxon>Bacteria</taxon>
        <taxon>Bacillati</taxon>
        <taxon>Bacillota</taxon>
        <taxon>Clostridia</taxon>
        <taxon>Eubacteriales</taxon>
        <taxon>Clostridiales Family XVII. Incertae Sedis</taxon>
        <taxon>Sulfobacillus</taxon>
    </lineage>
</organism>
<evidence type="ECO:0000256" key="1">
    <source>
        <dbReference type="ARBA" id="ARBA00001966"/>
    </source>
</evidence>